<keyword evidence="5" id="KW-0732">Signal</keyword>
<dbReference type="EMBL" id="VJMJ01000119">
    <property type="protein sequence ID" value="KAF0733717.1"/>
    <property type="molecule type" value="Genomic_DNA"/>
</dbReference>
<proteinExistence type="predicted"/>
<evidence type="ECO:0000256" key="1">
    <source>
        <dbReference type="ARBA" id="ARBA00022614"/>
    </source>
</evidence>
<comment type="caution">
    <text evidence="7">The sequence shown here is derived from an EMBL/GenBank/DDBJ whole genome shotgun (WGS) entry which is preliminary data.</text>
</comment>
<dbReference type="InterPro" id="IPR001245">
    <property type="entry name" value="Ser-Thr/Tyr_kinase_cat_dom"/>
</dbReference>
<feature type="region of interest" description="Disordered" evidence="3">
    <location>
        <begin position="26"/>
        <end position="69"/>
    </location>
</feature>
<dbReference type="InterPro" id="IPR000719">
    <property type="entry name" value="Prot_kinase_dom"/>
</dbReference>
<dbReference type="PROSITE" id="PS50011">
    <property type="entry name" value="PROTEIN_KINASE_DOM"/>
    <property type="match status" value="1"/>
</dbReference>
<keyword evidence="4" id="KW-0812">Transmembrane</keyword>
<keyword evidence="1" id="KW-0433">Leucine-rich repeat</keyword>
<feature type="compositionally biased region" description="Basic and acidic residues" evidence="3">
    <location>
        <begin position="37"/>
        <end position="63"/>
    </location>
</feature>
<evidence type="ECO:0000259" key="6">
    <source>
        <dbReference type="PROSITE" id="PS50011"/>
    </source>
</evidence>
<dbReference type="PROSITE" id="PS51450">
    <property type="entry name" value="LRR"/>
    <property type="match status" value="1"/>
</dbReference>
<dbReference type="GO" id="GO:0004672">
    <property type="term" value="F:protein kinase activity"/>
    <property type="evidence" value="ECO:0007669"/>
    <property type="project" value="InterPro"/>
</dbReference>
<keyword evidence="4" id="KW-0472">Membrane</keyword>
<dbReference type="InterPro" id="IPR032675">
    <property type="entry name" value="LRR_dom_sf"/>
</dbReference>
<organism evidence="7 8">
    <name type="scientific">Aphanomyces euteiches</name>
    <dbReference type="NCBI Taxonomy" id="100861"/>
    <lineage>
        <taxon>Eukaryota</taxon>
        <taxon>Sar</taxon>
        <taxon>Stramenopiles</taxon>
        <taxon>Oomycota</taxon>
        <taxon>Saprolegniomycetes</taxon>
        <taxon>Saprolegniales</taxon>
        <taxon>Verrucalvaceae</taxon>
        <taxon>Aphanomyces</taxon>
    </lineage>
</organism>
<dbReference type="PANTHER" id="PTHR48007:SF4">
    <property type="entry name" value="LEUCINE-RICH REPEAT RECEPTOR-LIKE PROTEIN KINASE PXC1"/>
    <property type="match status" value="1"/>
</dbReference>
<evidence type="ECO:0000313" key="8">
    <source>
        <dbReference type="Proteomes" id="UP000481153"/>
    </source>
</evidence>
<feature type="domain" description="Protein kinase" evidence="6">
    <location>
        <begin position="556"/>
        <end position="838"/>
    </location>
</feature>
<dbReference type="InterPro" id="IPR001611">
    <property type="entry name" value="Leu-rich_rpt"/>
</dbReference>
<keyword evidence="4" id="KW-1133">Transmembrane helix</keyword>
<evidence type="ECO:0000256" key="3">
    <source>
        <dbReference type="SAM" id="MobiDB-lite"/>
    </source>
</evidence>
<sequence>MSLPLLQAFSGLFLVAAASKGHHIHADVNVHRKRDHSQREKNQRRDKHHETEDVESDEGHKLSSAEPPKFFSRAEDNALRRFMKNNVRTQARKDSVALLEANASSQVKFDTEATERYGICEPTMHLTSCLTRGTAKTVSCMTQAPTTGGCAIEFLRVKDETSAKFNELYYELEATRTIPTGIAVQDFTEPLIVHTLPTVSHLDFNNLQSLTFENLNIPEGVRTLRLANVNLRGYPIPGFRNITLPTSMRRIAIRHNMLATFDPSEWANIPLEDIIIENNGMRDLGNVTYPPSVTRLNVRNNQLEAITGTVLPPNLVVLRAGNNRLSNVEALPIKGLNRLRILDLRENRGITALTKAISDNLPPAIVELDFSYCKINRIDRDFVVPESVRVLKLRNNKITSIANLTLPPRLENFTLAGNKLTDSRITRANFDIINRCTRITSPAFNMSCRPDEELMTTKFDLAFCVVVDASVSVTSGSAAMESTSGGPSFTSTVLPILLAAVGGTMILAALYLFVYQRRVYFRARKSLSATALHELDHDVYGIEATDVHSPPMMSSSVNVSSLESSATGTVIRSASAAAGSVTLSCPMMYDTERCPASLQVNDWAKWAISGSYIREVVPLSGNVELALCESRRVVLKPLNADDVTAMLQMLTTLHHPTIVEFCGVTWNAETEALTAVVEYMAGGTLRMGLIQSHTVNDSQKLQVASSVAQALTYLHENGIAHGRVNLDTVLLDGGHDDAKLNLISIRRDTSGNDVYTAPEMRNSTALSFEADVYAFGVLLAALGREQVPDDDDPEWFDGPCCPPVVLELGRRCVEVDPRRRPLMNEIAALLKSVVHGFQLEGAQSDCVSAVSTTETFNHRSAKIPPPPTP</sequence>
<name>A0A6G0X1E4_9STRA</name>
<reference evidence="7 8" key="1">
    <citation type="submission" date="2019-07" db="EMBL/GenBank/DDBJ databases">
        <title>Genomics analysis of Aphanomyces spp. identifies a new class of oomycete effector associated with host adaptation.</title>
        <authorList>
            <person name="Gaulin E."/>
        </authorList>
    </citation>
    <scope>NUCLEOTIDE SEQUENCE [LARGE SCALE GENOMIC DNA]</scope>
    <source>
        <strain evidence="7 8">ATCC 201684</strain>
    </source>
</reference>
<evidence type="ECO:0000256" key="2">
    <source>
        <dbReference type="ARBA" id="ARBA00022737"/>
    </source>
</evidence>
<evidence type="ECO:0000256" key="4">
    <source>
        <dbReference type="SAM" id="Phobius"/>
    </source>
</evidence>
<dbReference type="SUPFAM" id="SSF52058">
    <property type="entry name" value="L domain-like"/>
    <property type="match status" value="1"/>
</dbReference>
<dbReference type="InterPro" id="IPR011009">
    <property type="entry name" value="Kinase-like_dom_sf"/>
</dbReference>
<feature type="transmembrane region" description="Helical" evidence="4">
    <location>
        <begin position="493"/>
        <end position="515"/>
    </location>
</feature>
<dbReference type="PANTHER" id="PTHR48007">
    <property type="entry name" value="LEUCINE-RICH REPEAT RECEPTOR-LIKE PROTEIN KINASE PXC1"/>
    <property type="match status" value="1"/>
</dbReference>
<keyword evidence="8" id="KW-1185">Reference proteome</keyword>
<protein>
    <recommendedName>
        <fullName evidence="6">Protein kinase domain-containing protein</fullName>
    </recommendedName>
</protein>
<dbReference type="Proteomes" id="UP000481153">
    <property type="component" value="Unassembled WGS sequence"/>
</dbReference>
<dbReference type="Gene3D" id="3.80.10.10">
    <property type="entry name" value="Ribonuclease Inhibitor"/>
    <property type="match status" value="2"/>
</dbReference>
<evidence type="ECO:0000313" key="7">
    <source>
        <dbReference type="EMBL" id="KAF0733717.1"/>
    </source>
</evidence>
<gene>
    <name evidence="7" type="ORF">Ae201684_009289</name>
</gene>
<feature type="chain" id="PRO_5026354572" description="Protein kinase domain-containing protein" evidence="5">
    <location>
        <begin position="19"/>
        <end position="869"/>
    </location>
</feature>
<dbReference type="GO" id="GO:0005524">
    <property type="term" value="F:ATP binding"/>
    <property type="evidence" value="ECO:0007669"/>
    <property type="project" value="InterPro"/>
</dbReference>
<feature type="signal peptide" evidence="5">
    <location>
        <begin position="1"/>
        <end position="18"/>
    </location>
</feature>
<dbReference type="Gene3D" id="1.10.510.10">
    <property type="entry name" value="Transferase(Phosphotransferase) domain 1"/>
    <property type="match status" value="1"/>
</dbReference>
<keyword evidence="2" id="KW-0677">Repeat</keyword>
<dbReference type="Pfam" id="PF07714">
    <property type="entry name" value="PK_Tyr_Ser-Thr"/>
    <property type="match status" value="1"/>
</dbReference>
<dbReference type="InterPro" id="IPR046959">
    <property type="entry name" value="PRK1-6/SRF4-like"/>
</dbReference>
<evidence type="ECO:0000256" key="5">
    <source>
        <dbReference type="SAM" id="SignalP"/>
    </source>
</evidence>
<dbReference type="SUPFAM" id="SSF56112">
    <property type="entry name" value="Protein kinase-like (PK-like)"/>
    <property type="match status" value="1"/>
</dbReference>
<accession>A0A6G0X1E4</accession>
<dbReference type="AlphaFoldDB" id="A0A6G0X1E4"/>
<dbReference type="VEuPathDB" id="FungiDB:AeMF1_013450"/>